<dbReference type="InterPro" id="IPR015943">
    <property type="entry name" value="WD40/YVTN_repeat-like_dom_sf"/>
</dbReference>
<dbReference type="PANTHER" id="PTHR43547">
    <property type="entry name" value="TWO-COMPONENT HISTIDINE KINASE"/>
    <property type="match status" value="1"/>
</dbReference>
<feature type="domain" description="Histidine kinase" evidence="3">
    <location>
        <begin position="858"/>
        <end position="1049"/>
    </location>
</feature>
<dbReference type="FunFam" id="2.60.40.10:FF:000791">
    <property type="entry name" value="Two-component system sensor histidine kinase/response regulator"/>
    <property type="match status" value="1"/>
</dbReference>
<dbReference type="InterPro" id="IPR005467">
    <property type="entry name" value="His_kinase_dom"/>
</dbReference>
<name>A0A9D7XMZ8_9BACT</name>
<keyword evidence="2" id="KW-0812">Transmembrane</keyword>
<dbReference type="SUPFAM" id="SSF63829">
    <property type="entry name" value="Calcium-dependent phosphotriesterase"/>
    <property type="match status" value="3"/>
</dbReference>
<dbReference type="Pfam" id="PF07494">
    <property type="entry name" value="Reg_prop"/>
    <property type="match status" value="7"/>
</dbReference>
<dbReference type="SUPFAM" id="SSF55874">
    <property type="entry name" value="ATPase domain of HSP90 chaperone/DNA topoisomerase II/histidine kinase"/>
    <property type="match status" value="1"/>
</dbReference>
<dbReference type="PANTHER" id="PTHR43547:SF2">
    <property type="entry name" value="HYBRID SIGNAL TRANSDUCTION HISTIDINE KINASE C"/>
    <property type="match status" value="1"/>
</dbReference>
<feature type="transmembrane region" description="Helical" evidence="2">
    <location>
        <begin position="820"/>
        <end position="838"/>
    </location>
</feature>
<dbReference type="Gene3D" id="2.130.10.10">
    <property type="entry name" value="YVTN repeat-like/Quinoprotein amine dehydrogenase"/>
    <property type="match status" value="2"/>
</dbReference>
<dbReference type="CDD" id="cd16917">
    <property type="entry name" value="HATPase_UhpB-NarQ-NarX-like"/>
    <property type="match status" value="1"/>
</dbReference>
<keyword evidence="1" id="KW-0597">Phosphoprotein</keyword>
<keyword evidence="2" id="KW-1133">Transmembrane helix</keyword>
<dbReference type="Pfam" id="PF02518">
    <property type="entry name" value="HATPase_c"/>
    <property type="match status" value="1"/>
</dbReference>
<dbReference type="InterPro" id="IPR003594">
    <property type="entry name" value="HATPase_dom"/>
</dbReference>
<accession>A0A9D7XMZ8</accession>
<dbReference type="SMART" id="SM00387">
    <property type="entry name" value="HATPase_c"/>
    <property type="match status" value="1"/>
</dbReference>
<dbReference type="InterPro" id="IPR036890">
    <property type="entry name" value="HATPase_C_sf"/>
</dbReference>
<proteinExistence type="predicted"/>
<dbReference type="InterPro" id="IPR011712">
    <property type="entry name" value="Sig_transdc_His_kin_sub3_dim/P"/>
</dbReference>
<gene>
    <name evidence="4" type="ORF">IPP15_10455</name>
</gene>
<evidence type="ECO:0000313" key="4">
    <source>
        <dbReference type="EMBL" id="MBK9982824.1"/>
    </source>
</evidence>
<dbReference type="AlphaFoldDB" id="A0A9D7XMZ8"/>
<dbReference type="GO" id="GO:0046983">
    <property type="term" value="F:protein dimerization activity"/>
    <property type="evidence" value="ECO:0007669"/>
    <property type="project" value="InterPro"/>
</dbReference>
<dbReference type="Gene3D" id="2.60.40.10">
    <property type="entry name" value="Immunoglobulins"/>
    <property type="match status" value="1"/>
</dbReference>
<dbReference type="InterPro" id="IPR011123">
    <property type="entry name" value="Y_Y_Y"/>
</dbReference>
<dbReference type="Gene3D" id="3.30.565.10">
    <property type="entry name" value="Histidine kinase-like ATPase, C-terminal domain"/>
    <property type="match status" value="1"/>
</dbReference>
<evidence type="ECO:0000256" key="1">
    <source>
        <dbReference type="ARBA" id="ARBA00022553"/>
    </source>
</evidence>
<dbReference type="Gene3D" id="1.20.5.1930">
    <property type="match status" value="1"/>
</dbReference>
<dbReference type="Pfam" id="PF07495">
    <property type="entry name" value="Y_Y_Y"/>
    <property type="match status" value="1"/>
</dbReference>
<dbReference type="Proteomes" id="UP000808337">
    <property type="component" value="Unassembled WGS sequence"/>
</dbReference>
<dbReference type="GO" id="GO:0016020">
    <property type="term" value="C:membrane"/>
    <property type="evidence" value="ECO:0007669"/>
    <property type="project" value="InterPro"/>
</dbReference>
<evidence type="ECO:0000256" key="2">
    <source>
        <dbReference type="SAM" id="Phobius"/>
    </source>
</evidence>
<dbReference type="Pfam" id="PF07730">
    <property type="entry name" value="HisKA_3"/>
    <property type="match status" value="1"/>
</dbReference>
<evidence type="ECO:0000313" key="5">
    <source>
        <dbReference type="Proteomes" id="UP000808337"/>
    </source>
</evidence>
<organism evidence="4 5">
    <name type="scientific">Candidatus Opimibacter skivensis</name>
    <dbReference type="NCBI Taxonomy" id="2982028"/>
    <lineage>
        <taxon>Bacteria</taxon>
        <taxon>Pseudomonadati</taxon>
        <taxon>Bacteroidota</taxon>
        <taxon>Saprospiria</taxon>
        <taxon>Saprospirales</taxon>
        <taxon>Saprospiraceae</taxon>
        <taxon>Candidatus Opimibacter</taxon>
    </lineage>
</organism>
<comment type="caution">
    <text evidence="4">The sequence shown here is derived from an EMBL/GenBank/DDBJ whole genome shotgun (WGS) entry which is preliminary data.</text>
</comment>
<dbReference type="GO" id="GO:0000155">
    <property type="term" value="F:phosphorelay sensor kinase activity"/>
    <property type="evidence" value="ECO:0007669"/>
    <property type="project" value="InterPro"/>
</dbReference>
<dbReference type="PROSITE" id="PS50109">
    <property type="entry name" value="HIS_KIN"/>
    <property type="match status" value="1"/>
</dbReference>
<keyword evidence="2" id="KW-0472">Membrane</keyword>
<reference evidence="4 5" key="1">
    <citation type="submission" date="2020-10" db="EMBL/GenBank/DDBJ databases">
        <title>Connecting structure to function with the recovery of over 1000 high-quality activated sludge metagenome-assembled genomes encoding full-length rRNA genes using long-read sequencing.</title>
        <authorList>
            <person name="Singleton C.M."/>
            <person name="Petriglieri F."/>
            <person name="Kristensen J.M."/>
            <person name="Kirkegaard R.H."/>
            <person name="Michaelsen T.Y."/>
            <person name="Andersen M.H."/>
            <person name="Karst S.M."/>
            <person name="Dueholm M.S."/>
            <person name="Nielsen P.H."/>
            <person name="Albertsen M."/>
        </authorList>
    </citation>
    <scope>NUCLEOTIDE SEQUENCE [LARGE SCALE GENOMIC DNA]</scope>
    <source>
        <strain evidence="4">Ribe_18-Q3-R11-54_MAXAC.273</strain>
    </source>
</reference>
<dbReference type="EMBL" id="JADKGY010000008">
    <property type="protein sequence ID" value="MBK9982824.1"/>
    <property type="molecule type" value="Genomic_DNA"/>
</dbReference>
<dbReference type="InterPro" id="IPR011110">
    <property type="entry name" value="Reg_prop"/>
</dbReference>
<sequence length="1049" mass="119500">MAGSSQCSIFDIRYYKRCVILGYSILFIKYHQPIKALITIYFSCFVSLAVFAQHDNISFEHFTTENGLSSPVTLIAQDHYGFLWFGTTDGLNRFDGRNFVVYRNIPGDTNSLTNNIINRLCIDSIGRVWVATNGGLCYYNFSDNAFHAIAFNDTIEKIDRHRVYAVTTAIDGGIWFATKTHLHKWIEGSPVKTYTIPALEGLTLKYLHARPDGNVWIGTSNGLFVFNERTTTFIQRQITSPFSIDKKLYVTVHPIVLFDDNSFLIGSWYGGLQKVFLENDSIRSVWYPDSIETDPRKHIVSGIARNPNGLWWIGTYGTGLSLFNADKGIFTDHFHHDPADPKSLSDDYVNDVFTDASGILWIGTDSGLDKYDPLTQQFKSISIPASPDEFSVYRLPYTITEDADDSRWLWLCIGGAGLLHYNTLSREFKRFFRDEKDPASLPDNTVYALYYDNKGRTWVSSRTGIFLFDEKSGKFRPSPFPVNTIPGGIHIIIQDKKNVYWFATYSRGVYSYDEASGKLTSYVYNESNPNSLPDNRVFSMMEDHKGMIWLGTQNKGLCVLDPSTSGFRFFEHDKNDPGSIPDNGIYDVYEDEQQHLWIATENGLAEMDLNDYKIKNYTTNDGLCNNDIFSITPDHQHQLWLATNNGVSKFDPVNHLFKNYFIHDGLPTNSITGSVFCSSDGVLYFGSSGMITFCQPERMKMNRRIPPVVITNLKIFDQQAPVMRNGDMLQPVHLSYKENMITFDFAALNFTNSILNQYAYKLEGFNEDWIRCGNKQSATFTNLDGGTYTFKVKAANNDGIWNESGTQVLLIVDPPFWKTWWFYLLCILFVASVLYTLYRFRINQFVKLQQIRLRISRDLHDDIGSTLSSINMMSSMANSAEVSAKKSSDLFQTISSASSQAMELMNDIVWSINPKNDKMEMIIIRMRQYASETLEAAQIPFTIDMDDACKQIILPIEKRKDFYLIFKEAINNLAKYSSATNVMIQMHYIGRMLTLIISDNGRGFELNKSYQSNGLKNMKARAEMLKGDISIESLPAEGTKVTLRIPVIP</sequence>
<evidence type="ECO:0000259" key="3">
    <source>
        <dbReference type="PROSITE" id="PS50109"/>
    </source>
</evidence>
<dbReference type="InterPro" id="IPR013783">
    <property type="entry name" value="Ig-like_fold"/>
</dbReference>
<protein>
    <recommendedName>
        <fullName evidence="3">Histidine kinase domain-containing protein</fullName>
    </recommendedName>
</protein>